<dbReference type="SUPFAM" id="SSF52540">
    <property type="entry name" value="P-loop containing nucleoside triphosphate hydrolases"/>
    <property type="match status" value="1"/>
</dbReference>
<dbReference type="Gene3D" id="3.40.50.300">
    <property type="entry name" value="P-loop containing nucleotide triphosphate hydrolases"/>
    <property type="match status" value="1"/>
</dbReference>
<evidence type="ECO:0000256" key="2">
    <source>
        <dbReference type="ARBA" id="ARBA00022741"/>
    </source>
</evidence>
<dbReference type="HOGENOM" id="CLU_000604_1_2_9"/>
<keyword evidence="1" id="KW-0813">Transport</keyword>
<dbReference type="GO" id="GO:0016887">
    <property type="term" value="F:ATP hydrolysis activity"/>
    <property type="evidence" value="ECO:0007669"/>
    <property type="project" value="InterPro"/>
</dbReference>
<feature type="domain" description="ABC transporter" evidence="4">
    <location>
        <begin position="22"/>
        <end position="255"/>
    </location>
</feature>
<dbReference type="InterPro" id="IPR003439">
    <property type="entry name" value="ABC_transporter-like_ATP-bd"/>
</dbReference>
<gene>
    <name evidence="5" type="ORF">T458_00185</name>
</gene>
<name>V6MC07_9BACL</name>
<sequence length="331" mass="37260">MIEVRGLSKHYRIAKRKQGLLGAIQGLFIRKYTSKKAVDDISFTIASGEVVGYIGSNGAGKSTTIKMLSGILTPTSGDVLVNGIVPYRERQKNAKKIGAVFGQRTQLMWDLAPRESYDLLKHIYQIPEAIYQKNLHEMTEKLQLHSLLDIPVRQLSLGQKMRCEFVAAFLHDPAVVYLDEPTIGLDVAAKSRIRSFIKQMNEEKGTTIILTTHDMQDIEELCRRIIIIDNGQILYDGDLHAVKNSFLHEHVISFELDEEKEEILIPGELEGLVTYIPEEGNSNKLTLSFHPETISAAQVIAAVLHHYRVRDVSIAEPKIESIVQEIYERGA</sequence>
<protein>
    <submittedName>
        <fullName evidence="5">Sugar ABC transporter ATP-binding protein</fullName>
    </submittedName>
</protein>
<dbReference type="PATRIC" id="fig|1408254.3.peg.38"/>
<dbReference type="InterPro" id="IPR050763">
    <property type="entry name" value="ABC_transporter_ATP-binding"/>
</dbReference>
<dbReference type="RefSeq" id="WP_023554138.1">
    <property type="nucleotide sequence ID" value="NZ_KI629782.1"/>
</dbReference>
<accession>V6MC07</accession>
<dbReference type="InterPro" id="IPR027417">
    <property type="entry name" value="P-loop_NTPase"/>
</dbReference>
<reference evidence="5 6" key="1">
    <citation type="journal article" date="2014" name="Genome Announc.">
        <title>Draft Genome Sequence of Brevibacillus panacihumi Strain W25, a Halotolerant Hydrocarbon-Degrading Bacterium.</title>
        <authorList>
            <person name="Wang X."/>
            <person name="Jin D."/>
            <person name="Zhou L."/>
            <person name="Wu L."/>
            <person name="An W."/>
            <person name="Chen Y."/>
            <person name="Zhao L."/>
        </authorList>
    </citation>
    <scope>NUCLEOTIDE SEQUENCE [LARGE SCALE GENOMIC DNA]</scope>
    <source>
        <strain evidence="5 6">W25</strain>
    </source>
</reference>
<dbReference type="STRING" id="1408254.T458_00185"/>
<evidence type="ECO:0000259" key="4">
    <source>
        <dbReference type="PROSITE" id="PS50893"/>
    </source>
</evidence>
<keyword evidence="6" id="KW-1185">Reference proteome</keyword>
<comment type="caution">
    <text evidence="5">The sequence shown here is derived from an EMBL/GenBank/DDBJ whole genome shotgun (WGS) entry which is preliminary data.</text>
</comment>
<evidence type="ECO:0000313" key="5">
    <source>
        <dbReference type="EMBL" id="EST55792.1"/>
    </source>
</evidence>
<dbReference type="SMART" id="SM00382">
    <property type="entry name" value="AAA"/>
    <property type="match status" value="1"/>
</dbReference>
<evidence type="ECO:0000256" key="3">
    <source>
        <dbReference type="ARBA" id="ARBA00022840"/>
    </source>
</evidence>
<dbReference type="PANTHER" id="PTHR42711:SF1">
    <property type="entry name" value="ABC-TRANSPORT PROTEIN, ATP-BINDING COMPONENT"/>
    <property type="match status" value="1"/>
</dbReference>
<dbReference type="AlphaFoldDB" id="V6MC07"/>
<organism evidence="5 6">
    <name type="scientific">Brevibacillus panacihumi W25</name>
    <dbReference type="NCBI Taxonomy" id="1408254"/>
    <lineage>
        <taxon>Bacteria</taxon>
        <taxon>Bacillati</taxon>
        <taxon>Bacillota</taxon>
        <taxon>Bacilli</taxon>
        <taxon>Bacillales</taxon>
        <taxon>Paenibacillaceae</taxon>
        <taxon>Brevibacillus</taxon>
    </lineage>
</organism>
<dbReference type="GO" id="GO:0005524">
    <property type="term" value="F:ATP binding"/>
    <property type="evidence" value="ECO:0007669"/>
    <property type="project" value="UniProtKB-KW"/>
</dbReference>
<evidence type="ECO:0000256" key="1">
    <source>
        <dbReference type="ARBA" id="ARBA00022448"/>
    </source>
</evidence>
<proteinExistence type="predicted"/>
<dbReference type="EMBL" id="AYJU01000001">
    <property type="protein sequence ID" value="EST55792.1"/>
    <property type="molecule type" value="Genomic_DNA"/>
</dbReference>
<keyword evidence="3 5" id="KW-0067">ATP-binding</keyword>
<dbReference type="PROSITE" id="PS50893">
    <property type="entry name" value="ABC_TRANSPORTER_2"/>
    <property type="match status" value="1"/>
</dbReference>
<dbReference type="PANTHER" id="PTHR42711">
    <property type="entry name" value="ABC TRANSPORTER ATP-BINDING PROTEIN"/>
    <property type="match status" value="1"/>
</dbReference>
<dbReference type="Proteomes" id="UP000017973">
    <property type="component" value="Unassembled WGS sequence"/>
</dbReference>
<dbReference type="OrthoDB" id="9804819at2"/>
<dbReference type="eggNOG" id="COG4586">
    <property type="taxonomic scope" value="Bacteria"/>
</dbReference>
<evidence type="ECO:0000313" key="6">
    <source>
        <dbReference type="Proteomes" id="UP000017973"/>
    </source>
</evidence>
<dbReference type="Pfam" id="PF00005">
    <property type="entry name" value="ABC_tran"/>
    <property type="match status" value="1"/>
</dbReference>
<dbReference type="InterPro" id="IPR003593">
    <property type="entry name" value="AAA+_ATPase"/>
</dbReference>
<keyword evidence="2" id="KW-0547">Nucleotide-binding</keyword>